<dbReference type="PANTHER" id="PTHR11575">
    <property type="entry name" value="5'-NUCLEOTIDASE-RELATED"/>
    <property type="match status" value="1"/>
</dbReference>
<protein>
    <recommendedName>
        <fullName evidence="1">5'-Nucleotidase C-terminal domain-containing protein</fullName>
    </recommendedName>
</protein>
<dbReference type="EMBL" id="PRDK01000001">
    <property type="protein sequence ID" value="MBE8712122.1"/>
    <property type="molecule type" value="Genomic_DNA"/>
</dbReference>
<name>A0A928YP55_9SPHI</name>
<sequence>MNSNIAMDSAIVNYIQPYKAQLDARMNQVIGHSNLHLTKTQVSGQSLVGNFFADALLAIGQKIDPETQISFGTKGGIRAELKDGNITVGNIFEIMPFENYITILDLKGSQLITLAEFIAKADGNPISNMQLVIKDKQLVDFKINNQAVDPNKTYKLVTYDYLANGGDYVVGLENPSDRFTSDIRVREGLIDYIENLEKNHKTIDAKIDERIKLLN</sequence>
<accession>A0A928YP55</accession>
<keyword evidence="3" id="KW-1185">Reference proteome</keyword>
<feature type="domain" description="5'-Nucleotidase C-terminal" evidence="1">
    <location>
        <begin position="29"/>
        <end position="167"/>
    </location>
</feature>
<dbReference type="InterPro" id="IPR036907">
    <property type="entry name" value="5'-Nucleotdase_C_sf"/>
</dbReference>
<dbReference type="PANTHER" id="PTHR11575:SF24">
    <property type="entry name" value="5'-NUCLEOTIDASE"/>
    <property type="match status" value="1"/>
</dbReference>
<dbReference type="InterPro" id="IPR006179">
    <property type="entry name" value="5_nucleotidase/apyrase"/>
</dbReference>
<organism evidence="2 3">
    <name type="scientific">Sphingobacterium hungaricum</name>
    <dbReference type="NCBI Taxonomy" id="2082723"/>
    <lineage>
        <taxon>Bacteria</taxon>
        <taxon>Pseudomonadati</taxon>
        <taxon>Bacteroidota</taxon>
        <taxon>Sphingobacteriia</taxon>
        <taxon>Sphingobacteriales</taxon>
        <taxon>Sphingobacteriaceae</taxon>
        <taxon>Sphingobacterium</taxon>
    </lineage>
</organism>
<dbReference type="AlphaFoldDB" id="A0A928YP55"/>
<evidence type="ECO:0000313" key="3">
    <source>
        <dbReference type="Proteomes" id="UP000616201"/>
    </source>
</evidence>
<evidence type="ECO:0000313" key="2">
    <source>
        <dbReference type="EMBL" id="MBE8712122.1"/>
    </source>
</evidence>
<dbReference type="Pfam" id="PF02872">
    <property type="entry name" value="5_nucleotid_C"/>
    <property type="match status" value="1"/>
</dbReference>
<dbReference type="Gene3D" id="3.90.780.10">
    <property type="entry name" value="5'-Nucleotidase, C-terminal domain"/>
    <property type="match status" value="1"/>
</dbReference>
<dbReference type="Proteomes" id="UP000616201">
    <property type="component" value="Unassembled WGS sequence"/>
</dbReference>
<dbReference type="GO" id="GO:0016787">
    <property type="term" value="F:hydrolase activity"/>
    <property type="evidence" value="ECO:0007669"/>
    <property type="project" value="InterPro"/>
</dbReference>
<dbReference type="InterPro" id="IPR008334">
    <property type="entry name" value="5'-Nucleotdase_C"/>
</dbReference>
<gene>
    <name evidence="2" type="ORF">C4F49_00310</name>
</gene>
<reference evidence="2" key="1">
    <citation type="submission" date="2018-02" db="EMBL/GenBank/DDBJ databases">
        <authorList>
            <person name="Vasarhelyi B.M."/>
            <person name="Deshmukh S."/>
            <person name="Balint B."/>
            <person name="Kukolya J."/>
        </authorList>
    </citation>
    <scope>NUCLEOTIDE SEQUENCE</scope>
    <source>
        <strain evidence="2">KB22</strain>
    </source>
</reference>
<dbReference type="SUPFAM" id="SSF55816">
    <property type="entry name" value="5'-nucleotidase (syn. UDP-sugar hydrolase), C-terminal domain"/>
    <property type="match status" value="1"/>
</dbReference>
<proteinExistence type="predicted"/>
<evidence type="ECO:0000259" key="1">
    <source>
        <dbReference type="Pfam" id="PF02872"/>
    </source>
</evidence>
<dbReference type="GO" id="GO:0009166">
    <property type="term" value="P:nucleotide catabolic process"/>
    <property type="evidence" value="ECO:0007669"/>
    <property type="project" value="InterPro"/>
</dbReference>
<dbReference type="GO" id="GO:0030288">
    <property type="term" value="C:outer membrane-bounded periplasmic space"/>
    <property type="evidence" value="ECO:0007669"/>
    <property type="project" value="TreeGrafter"/>
</dbReference>
<dbReference type="PRINTS" id="PR01607">
    <property type="entry name" value="APYRASEFAMLY"/>
</dbReference>
<comment type="caution">
    <text evidence="2">The sequence shown here is derived from an EMBL/GenBank/DDBJ whole genome shotgun (WGS) entry which is preliminary data.</text>
</comment>